<sequence>MSRRGRGGYTDSSRQNSRANDLASAVVAACRCAWTRVARYSSFRIRIERCPSAFGKSSKIEIYLVAVELYEEMNEGDNGKMTGKAGESQSAYIRRCPALHLLFHFAQREDLGVLKQRLVDVEGYLVVSQGNFALFAIVKRTGHDGYERVCAEYLLPFLWGQSLVFGRLATRERVKNLSDHGRT</sequence>
<dbReference type="AlphaFoldDB" id="A0A0H2R433"/>
<organism evidence="1 2">
    <name type="scientific">Schizopora paradoxa</name>
    <dbReference type="NCBI Taxonomy" id="27342"/>
    <lineage>
        <taxon>Eukaryota</taxon>
        <taxon>Fungi</taxon>
        <taxon>Dikarya</taxon>
        <taxon>Basidiomycota</taxon>
        <taxon>Agaricomycotina</taxon>
        <taxon>Agaricomycetes</taxon>
        <taxon>Hymenochaetales</taxon>
        <taxon>Schizoporaceae</taxon>
        <taxon>Schizopora</taxon>
    </lineage>
</organism>
<protein>
    <submittedName>
        <fullName evidence="1">Uncharacterized protein</fullName>
    </submittedName>
</protein>
<evidence type="ECO:0000313" key="2">
    <source>
        <dbReference type="Proteomes" id="UP000053477"/>
    </source>
</evidence>
<evidence type="ECO:0000313" key="1">
    <source>
        <dbReference type="EMBL" id="KLO06535.1"/>
    </source>
</evidence>
<keyword evidence="2" id="KW-1185">Reference proteome</keyword>
<gene>
    <name evidence="1" type="ORF">SCHPADRAFT_933018</name>
</gene>
<dbReference type="InParanoid" id="A0A0H2R433"/>
<feature type="non-terminal residue" evidence="1">
    <location>
        <position position="183"/>
    </location>
</feature>
<dbReference type="Proteomes" id="UP000053477">
    <property type="component" value="Unassembled WGS sequence"/>
</dbReference>
<reference evidence="1 2" key="1">
    <citation type="submission" date="2015-04" db="EMBL/GenBank/DDBJ databases">
        <title>Complete genome sequence of Schizopora paradoxa KUC8140, a cosmopolitan wood degrader in East Asia.</title>
        <authorList>
            <consortium name="DOE Joint Genome Institute"/>
            <person name="Min B."/>
            <person name="Park H."/>
            <person name="Jang Y."/>
            <person name="Kim J.-J."/>
            <person name="Kim K.H."/>
            <person name="Pangilinan J."/>
            <person name="Lipzen A."/>
            <person name="Riley R."/>
            <person name="Grigoriev I.V."/>
            <person name="Spatafora J.W."/>
            <person name="Choi I.-G."/>
        </authorList>
    </citation>
    <scope>NUCLEOTIDE SEQUENCE [LARGE SCALE GENOMIC DNA]</scope>
    <source>
        <strain evidence="1 2">KUC8140</strain>
    </source>
</reference>
<dbReference type="EMBL" id="KQ086198">
    <property type="protein sequence ID" value="KLO06535.1"/>
    <property type="molecule type" value="Genomic_DNA"/>
</dbReference>
<name>A0A0H2R433_9AGAM</name>
<accession>A0A0H2R433</accession>
<proteinExistence type="predicted"/>